<evidence type="ECO:0000313" key="1">
    <source>
        <dbReference type="EMBL" id="KAI3821699.1"/>
    </source>
</evidence>
<keyword evidence="2" id="KW-1185">Reference proteome</keyword>
<organism evidence="1 2">
    <name type="scientific">Smallanthus sonchifolius</name>
    <dbReference type="NCBI Taxonomy" id="185202"/>
    <lineage>
        <taxon>Eukaryota</taxon>
        <taxon>Viridiplantae</taxon>
        <taxon>Streptophyta</taxon>
        <taxon>Embryophyta</taxon>
        <taxon>Tracheophyta</taxon>
        <taxon>Spermatophyta</taxon>
        <taxon>Magnoliopsida</taxon>
        <taxon>eudicotyledons</taxon>
        <taxon>Gunneridae</taxon>
        <taxon>Pentapetalae</taxon>
        <taxon>asterids</taxon>
        <taxon>campanulids</taxon>
        <taxon>Asterales</taxon>
        <taxon>Asteraceae</taxon>
        <taxon>Asteroideae</taxon>
        <taxon>Heliantheae alliance</taxon>
        <taxon>Millerieae</taxon>
        <taxon>Smallanthus</taxon>
    </lineage>
</organism>
<evidence type="ECO:0000313" key="2">
    <source>
        <dbReference type="Proteomes" id="UP001056120"/>
    </source>
</evidence>
<dbReference type="EMBL" id="CM042020">
    <property type="protein sequence ID" value="KAI3821699.1"/>
    <property type="molecule type" value="Genomic_DNA"/>
</dbReference>
<reference evidence="1 2" key="2">
    <citation type="journal article" date="2022" name="Mol. Ecol. Resour.">
        <title>The genomes of chicory, endive, great burdock and yacon provide insights into Asteraceae paleo-polyploidization history and plant inulin production.</title>
        <authorList>
            <person name="Fan W."/>
            <person name="Wang S."/>
            <person name="Wang H."/>
            <person name="Wang A."/>
            <person name="Jiang F."/>
            <person name="Liu H."/>
            <person name="Zhao H."/>
            <person name="Xu D."/>
            <person name="Zhang Y."/>
        </authorList>
    </citation>
    <scope>NUCLEOTIDE SEQUENCE [LARGE SCALE GENOMIC DNA]</scope>
    <source>
        <strain evidence="2">cv. Yunnan</strain>
        <tissue evidence="1">Leaves</tissue>
    </source>
</reference>
<name>A0ACB9JMY3_9ASTR</name>
<reference evidence="2" key="1">
    <citation type="journal article" date="2022" name="Mol. Ecol. Resour.">
        <title>The genomes of chicory, endive, great burdock and yacon provide insights into Asteraceae palaeo-polyploidization history and plant inulin production.</title>
        <authorList>
            <person name="Fan W."/>
            <person name="Wang S."/>
            <person name="Wang H."/>
            <person name="Wang A."/>
            <person name="Jiang F."/>
            <person name="Liu H."/>
            <person name="Zhao H."/>
            <person name="Xu D."/>
            <person name="Zhang Y."/>
        </authorList>
    </citation>
    <scope>NUCLEOTIDE SEQUENCE [LARGE SCALE GENOMIC DNA]</scope>
    <source>
        <strain evidence="2">cv. Yunnan</strain>
    </source>
</reference>
<dbReference type="Proteomes" id="UP001056120">
    <property type="component" value="Linkage Group LG03"/>
</dbReference>
<proteinExistence type="predicted"/>
<gene>
    <name evidence="1" type="ORF">L1987_09271</name>
</gene>
<sequence length="88" mass="9729">MARRSLWGDEGCNKLSGRWRQWSGCDGYRRCPVVRPAVVKLGMATAGVAWSVVAVAVDQPYELDLISVPTCDIPFVVNYVNMIVEDLA</sequence>
<accession>A0ACB9JMY3</accession>
<protein>
    <submittedName>
        <fullName evidence="1">Uncharacterized protein</fullName>
    </submittedName>
</protein>
<comment type="caution">
    <text evidence="1">The sequence shown here is derived from an EMBL/GenBank/DDBJ whole genome shotgun (WGS) entry which is preliminary data.</text>
</comment>